<feature type="compositionally biased region" description="Polar residues" evidence="1">
    <location>
        <begin position="277"/>
        <end position="289"/>
    </location>
</feature>
<gene>
    <name evidence="2" type="ORF">I316_02181</name>
</gene>
<organism evidence="2 3">
    <name type="scientific">Kwoniella heveanensis BCC8398</name>
    <dbReference type="NCBI Taxonomy" id="1296120"/>
    <lineage>
        <taxon>Eukaryota</taxon>
        <taxon>Fungi</taxon>
        <taxon>Dikarya</taxon>
        <taxon>Basidiomycota</taxon>
        <taxon>Agaricomycotina</taxon>
        <taxon>Tremellomycetes</taxon>
        <taxon>Tremellales</taxon>
        <taxon>Cryptococcaceae</taxon>
        <taxon>Kwoniella</taxon>
    </lineage>
</organism>
<feature type="compositionally biased region" description="Low complexity" evidence="1">
    <location>
        <begin position="1"/>
        <end position="18"/>
    </location>
</feature>
<proteinExistence type="predicted"/>
<dbReference type="AlphaFoldDB" id="A0A1B9GZ59"/>
<feature type="compositionally biased region" description="Polar residues" evidence="1">
    <location>
        <begin position="141"/>
        <end position="154"/>
    </location>
</feature>
<feature type="compositionally biased region" description="Basic and acidic residues" evidence="1">
    <location>
        <begin position="298"/>
        <end position="315"/>
    </location>
</feature>
<feature type="compositionally biased region" description="Polar residues" evidence="1">
    <location>
        <begin position="325"/>
        <end position="337"/>
    </location>
</feature>
<feature type="compositionally biased region" description="Low complexity" evidence="1">
    <location>
        <begin position="46"/>
        <end position="55"/>
    </location>
</feature>
<protein>
    <submittedName>
        <fullName evidence="2">Uncharacterized protein</fullName>
    </submittedName>
</protein>
<dbReference type="EMBL" id="KI669496">
    <property type="protein sequence ID" value="OCF36306.1"/>
    <property type="molecule type" value="Genomic_DNA"/>
</dbReference>
<reference evidence="3" key="2">
    <citation type="submission" date="2013-12" db="EMBL/GenBank/DDBJ databases">
        <title>Evolution of pathogenesis and genome organization in the Tremellales.</title>
        <authorList>
            <person name="Cuomo C."/>
            <person name="Litvintseva A."/>
            <person name="Heitman J."/>
            <person name="Chen Y."/>
            <person name="Sun S."/>
            <person name="Springer D."/>
            <person name="Dromer F."/>
            <person name="Young S."/>
            <person name="Zeng Q."/>
            <person name="Chapman S."/>
            <person name="Gujja S."/>
            <person name="Saif S."/>
            <person name="Birren B."/>
        </authorList>
    </citation>
    <scope>NUCLEOTIDE SEQUENCE [LARGE SCALE GENOMIC DNA]</scope>
    <source>
        <strain evidence="3">BCC8398</strain>
    </source>
</reference>
<reference evidence="2 3" key="1">
    <citation type="submission" date="2013-07" db="EMBL/GenBank/DDBJ databases">
        <title>The Genome Sequence of Cryptococcus heveanensis BCC8398.</title>
        <authorList>
            <consortium name="The Broad Institute Genome Sequencing Platform"/>
            <person name="Cuomo C."/>
            <person name="Litvintseva A."/>
            <person name="Chen Y."/>
            <person name="Heitman J."/>
            <person name="Sun S."/>
            <person name="Springer D."/>
            <person name="Dromer F."/>
            <person name="Young S.K."/>
            <person name="Zeng Q."/>
            <person name="Gargeya S."/>
            <person name="Fitzgerald M."/>
            <person name="Abouelleil A."/>
            <person name="Alvarado L."/>
            <person name="Berlin A.M."/>
            <person name="Chapman S.B."/>
            <person name="Dewar J."/>
            <person name="Goldberg J."/>
            <person name="Griggs A."/>
            <person name="Gujja S."/>
            <person name="Hansen M."/>
            <person name="Howarth C."/>
            <person name="Imamovic A."/>
            <person name="Larimer J."/>
            <person name="McCowan C."/>
            <person name="Murphy C."/>
            <person name="Pearson M."/>
            <person name="Priest M."/>
            <person name="Roberts A."/>
            <person name="Saif S."/>
            <person name="Shea T."/>
            <person name="Sykes S."/>
            <person name="Wortman J."/>
            <person name="Nusbaum C."/>
            <person name="Birren B."/>
        </authorList>
    </citation>
    <scope>NUCLEOTIDE SEQUENCE [LARGE SCALE GENOMIC DNA]</scope>
    <source>
        <strain evidence="2 3">BCC8398</strain>
    </source>
</reference>
<feature type="compositionally biased region" description="Pro residues" evidence="1">
    <location>
        <begin position="238"/>
        <end position="247"/>
    </location>
</feature>
<name>A0A1B9GZ59_9TREE</name>
<dbReference type="Proteomes" id="UP000092666">
    <property type="component" value="Unassembled WGS sequence"/>
</dbReference>
<evidence type="ECO:0000256" key="1">
    <source>
        <dbReference type="SAM" id="MobiDB-lite"/>
    </source>
</evidence>
<accession>A0A1B9GZ59</accession>
<feature type="region of interest" description="Disordered" evidence="1">
    <location>
        <begin position="1"/>
        <end position="157"/>
    </location>
</feature>
<sequence length="361" mass="37617">MTTFPTSTPTGPGSTEFPIDPTLIEQQPLPVSSPVKATGHKRKNRSSGASSSAGATNVAGPSRITRRSAAAAAGAGHSNGPSSEVAGLSEPTRGEEENLNAYWGAGTNKRARLSSPTKRSTPATTTNRFYPPDASHPSDESGPSTASKSSSNQLHDAAAELRFDTAIDGFGPNSALAGIEELAAAAIAANDKSSDAAYNHASEPYHYSHSQTQPYPFPHAYTYPVGLTPFRYPCLTPEKPPPPPGDPKNPKFRPFDPHAPINTQAPEVATNGPPSLDNHQNSFVDNTSALAMLSSAESKTKTDTTNRVTHAEDTLSRQVAPAVAPSTTDTEASSRSHAQFLPIPAALEPSAGASENTSPST</sequence>
<feature type="region of interest" description="Disordered" evidence="1">
    <location>
        <begin position="234"/>
        <end position="361"/>
    </location>
</feature>
<feature type="compositionally biased region" description="Polar residues" evidence="1">
    <location>
        <begin position="114"/>
        <end position="128"/>
    </location>
</feature>
<evidence type="ECO:0000313" key="3">
    <source>
        <dbReference type="Proteomes" id="UP000092666"/>
    </source>
</evidence>
<evidence type="ECO:0000313" key="2">
    <source>
        <dbReference type="EMBL" id="OCF36306.1"/>
    </source>
</evidence>
<keyword evidence="3" id="KW-1185">Reference proteome</keyword>